<name>A0A919YLJ3_9BACL</name>
<evidence type="ECO:0000313" key="2">
    <source>
        <dbReference type="Proteomes" id="UP000683139"/>
    </source>
</evidence>
<evidence type="ECO:0000313" key="1">
    <source>
        <dbReference type="EMBL" id="GIP14404.1"/>
    </source>
</evidence>
<dbReference type="AlphaFoldDB" id="A0A919YLJ3"/>
<organism evidence="1 2">
    <name type="scientific">Paenibacillus montaniterrae</name>
    <dbReference type="NCBI Taxonomy" id="429341"/>
    <lineage>
        <taxon>Bacteria</taxon>
        <taxon>Bacillati</taxon>
        <taxon>Bacillota</taxon>
        <taxon>Bacilli</taxon>
        <taxon>Bacillales</taxon>
        <taxon>Paenibacillaceae</taxon>
        <taxon>Paenibacillus</taxon>
    </lineage>
</organism>
<gene>
    <name evidence="1" type="ORF">J40TS1_00460</name>
</gene>
<proteinExistence type="predicted"/>
<accession>A0A919YLJ3</accession>
<dbReference type="EMBL" id="BOSE01000001">
    <property type="protein sequence ID" value="GIP14404.1"/>
    <property type="molecule type" value="Genomic_DNA"/>
</dbReference>
<reference evidence="1" key="1">
    <citation type="submission" date="2021-03" db="EMBL/GenBank/DDBJ databases">
        <title>Antimicrobial resistance genes in bacteria isolated from Japanese honey, and their potential for conferring macrolide and lincosamide resistance in the American foulbrood pathogen Paenibacillus larvae.</title>
        <authorList>
            <person name="Okamoto M."/>
            <person name="Kumagai M."/>
            <person name="Kanamori H."/>
            <person name="Takamatsu D."/>
        </authorList>
    </citation>
    <scope>NUCLEOTIDE SEQUENCE</scope>
    <source>
        <strain evidence="1">J40TS1</strain>
    </source>
</reference>
<comment type="caution">
    <text evidence="1">The sequence shown here is derived from an EMBL/GenBank/DDBJ whole genome shotgun (WGS) entry which is preliminary data.</text>
</comment>
<dbReference type="RefSeq" id="WP_213512568.1">
    <property type="nucleotide sequence ID" value="NZ_BOSE01000001.1"/>
</dbReference>
<keyword evidence="2" id="KW-1185">Reference proteome</keyword>
<protein>
    <submittedName>
        <fullName evidence="1">Uncharacterized protein</fullName>
    </submittedName>
</protein>
<sequence length="382" mass="42633">MTDRYLELGANEKIKDSYQRIPAAFDKVKADVEDAAKGMHGDFAFFPPAFEGKNSPYNLAVIEGIREDIPFTEFWILVNAWYDRSTKRFKRKDIDNFSFGWQFQGGGTYPGEGAFGDFINQGVNLWRALGRKAFAEGDPMRDQIGEDIGYMNAEGQWIEYATMYGWNNCFMTDSYGGMTIGGQGFEIDGNGVFPFKRVSLGMFQGGSSTGLPREDYVYAYNAMLWNAYHGLFDSDDKASDSFLFGMRCPINFYDGEGGSFNPYSNRASMENTEFVWSKRAKNTPHTIESWRDIFCLKDDGEFKVNGNHVSVAHRVNATISGGNFTASFPAGYNKSNTFVQAVIGTKANGDRVQLNGAVTLSNNMSGTLNDTYSSVSLLISKY</sequence>
<dbReference type="Proteomes" id="UP000683139">
    <property type="component" value="Unassembled WGS sequence"/>
</dbReference>